<dbReference type="Gene3D" id="1.25.10.90">
    <property type="match status" value="1"/>
</dbReference>
<protein>
    <submittedName>
        <fullName evidence="1">DNA alkylation repair protein</fullName>
    </submittedName>
</protein>
<accession>A0ABT7PPR8</accession>
<dbReference type="InterPro" id="IPR014825">
    <property type="entry name" value="DNA_alkylation"/>
</dbReference>
<proteinExistence type="predicted"/>
<evidence type="ECO:0000313" key="2">
    <source>
        <dbReference type="Proteomes" id="UP001239462"/>
    </source>
</evidence>
<dbReference type="EMBL" id="JASZZN010000022">
    <property type="protein sequence ID" value="MDM4018493.1"/>
    <property type="molecule type" value="Genomic_DNA"/>
</dbReference>
<dbReference type="SUPFAM" id="SSF48371">
    <property type="entry name" value="ARM repeat"/>
    <property type="match status" value="1"/>
</dbReference>
<reference evidence="1 2" key="1">
    <citation type="submission" date="2023-06" db="EMBL/GenBank/DDBJ databases">
        <title>Roseiconus lacunae JC819 isolated from Gulf of Mannar region, Tamil Nadu.</title>
        <authorList>
            <person name="Pk S."/>
            <person name="Ch S."/>
            <person name="Ch V.R."/>
        </authorList>
    </citation>
    <scope>NUCLEOTIDE SEQUENCE [LARGE SCALE GENOMIC DNA]</scope>
    <source>
        <strain evidence="1 2">JC819</strain>
    </source>
</reference>
<keyword evidence="2" id="KW-1185">Reference proteome</keyword>
<evidence type="ECO:0000313" key="1">
    <source>
        <dbReference type="EMBL" id="MDM4018493.1"/>
    </source>
</evidence>
<dbReference type="PANTHER" id="PTHR41291:SF1">
    <property type="entry name" value="DNA ALKYLATION REPAIR PROTEIN"/>
    <property type="match status" value="1"/>
</dbReference>
<dbReference type="PANTHER" id="PTHR41291">
    <property type="entry name" value="DNA ALKYLATION REPAIR PROTEIN"/>
    <property type="match status" value="1"/>
</dbReference>
<sequence length="234" mass="26596">MKKSDVLKLLKENANERGIAHWNKRGQKDSNLKSYGIGLTQLRKLAKQIGRDHELAMQLWKSDYYDAKVVGLLIDEPKKITKEQAERQVEDLRGGYLTHVFASCDATLAKAPIAFELACEWIDHDDPIRRQCGYGLIYELTKKKPKGMDDAFLLALVDRIRAEIHDEQMWVRESMNTALMGIGKRNKRLHQAALKAAKAIGRVDIDYGDDNSCEPLNVIKHLNSDHLKKKFGAA</sequence>
<dbReference type="RefSeq" id="WP_289166357.1">
    <property type="nucleotide sequence ID" value="NZ_JASZZN010000022.1"/>
</dbReference>
<gene>
    <name evidence="1" type="ORF">QTN89_23785</name>
</gene>
<dbReference type="Proteomes" id="UP001239462">
    <property type="component" value="Unassembled WGS sequence"/>
</dbReference>
<dbReference type="InterPro" id="IPR016024">
    <property type="entry name" value="ARM-type_fold"/>
</dbReference>
<name>A0ABT7PPR8_9BACT</name>
<comment type="caution">
    <text evidence="1">The sequence shown here is derived from an EMBL/GenBank/DDBJ whole genome shotgun (WGS) entry which is preliminary data.</text>
</comment>
<organism evidence="1 2">
    <name type="scientific">Roseiconus lacunae</name>
    <dbReference type="NCBI Taxonomy" id="2605694"/>
    <lineage>
        <taxon>Bacteria</taxon>
        <taxon>Pseudomonadati</taxon>
        <taxon>Planctomycetota</taxon>
        <taxon>Planctomycetia</taxon>
        <taxon>Pirellulales</taxon>
        <taxon>Pirellulaceae</taxon>
        <taxon>Roseiconus</taxon>
    </lineage>
</organism>
<dbReference type="Pfam" id="PF08713">
    <property type="entry name" value="DNA_alkylation"/>
    <property type="match status" value="1"/>
</dbReference>